<feature type="region of interest" description="Disordered" evidence="9">
    <location>
        <begin position="66"/>
        <end position="86"/>
    </location>
</feature>
<dbReference type="InterPro" id="IPR039999">
    <property type="entry name" value="LYAR"/>
</dbReference>
<evidence type="ECO:0000256" key="2">
    <source>
        <dbReference type="ARBA" id="ARBA00022723"/>
    </source>
</evidence>
<feature type="compositionally biased region" description="Basic and acidic residues" evidence="9">
    <location>
        <begin position="209"/>
        <end position="222"/>
    </location>
</feature>
<feature type="region of interest" description="Disordered" evidence="9">
    <location>
        <begin position="113"/>
        <end position="136"/>
    </location>
</feature>
<dbReference type="GO" id="GO:0008270">
    <property type="term" value="F:zinc ion binding"/>
    <property type="evidence" value="ECO:0007669"/>
    <property type="project" value="UniProtKB-KW"/>
</dbReference>
<dbReference type="Gene3D" id="3.30.1490.490">
    <property type="match status" value="1"/>
</dbReference>
<comment type="subcellular location">
    <subcellularLocation>
        <location evidence="1">Nucleus</location>
    </subcellularLocation>
</comment>
<evidence type="ECO:0000256" key="8">
    <source>
        <dbReference type="PROSITE-ProRule" id="PRU01145"/>
    </source>
</evidence>
<name>A0A484G1X0_COLOR</name>
<comment type="similarity">
    <text evidence="7">Belongs to the UPF0743 family.</text>
</comment>
<dbReference type="GO" id="GO:0005730">
    <property type="term" value="C:nucleolus"/>
    <property type="evidence" value="ECO:0007669"/>
    <property type="project" value="TreeGrafter"/>
</dbReference>
<dbReference type="EMBL" id="AMCV02000005">
    <property type="protein sequence ID" value="TDZ24128.1"/>
    <property type="molecule type" value="Genomic_DNA"/>
</dbReference>
<reference evidence="12" key="1">
    <citation type="journal article" date="2013" name="New Phytol.">
        <title>Comparative genomic and transcriptomic analyses reveal the hemibiotrophic stage shift of Colletotrichum fungi.</title>
        <authorList>
            <person name="Gan P."/>
            <person name="Ikeda K."/>
            <person name="Irieda H."/>
            <person name="Narusaka M."/>
            <person name="O'Connell R.J."/>
            <person name="Narusaka Y."/>
            <person name="Takano Y."/>
            <person name="Kubo Y."/>
            <person name="Shirasu K."/>
        </authorList>
    </citation>
    <scope>NUCLEOTIDE SEQUENCE [LARGE SCALE GENOMIC DNA]</scope>
    <source>
        <strain evidence="12">104-T / ATCC 96160 / CBS 514.97 / LARS 414 / MAFF 240422</strain>
    </source>
</reference>
<evidence type="ECO:0000313" key="12">
    <source>
        <dbReference type="Proteomes" id="UP000014480"/>
    </source>
</evidence>
<comment type="caution">
    <text evidence="11">The sequence shown here is derived from an EMBL/GenBank/DDBJ whole genome shotgun (WGS) entry which is preliminary data.</text>
</comment>
<feature type="region of interest" description="Disordered" evidence="9">
    <location>
        <begin position="194"/>
        <end position="357"/>
    </location>
</feature>
<keyword evidence="6" id="KW-0539">Nucleus</keyword>
<protein>
    <submittedName>
        <fullName evidence="11">UPF0743 protein</fullName>
    </submittedName>
</protein>
<feature type="compositionally biased region" description="Basic residues" evidence="9">
    <location>
        <begin position="283"/>
        <end position="292"/>
    </location>
</feature>
<dbReference type="GO" id="GO:0003677">
    <property type="term" value="F:DNA binding"/>
    <property type="evidence" value="ECO:0007669"/>
    <property type="project" value="InterPro"/>
</dbReference>
<evidence type="ECO:0000256" key="1">
    <source>
        <dbReference type="ARBA" id="ARBA00004123"/>
    </source>
</evidence>
<accession>A0A484G1X0</accession>
<keyword evidence="12" id="KW-1185">Reference proteome</keyword>
<dbReference type="SUPFAM" id="SSF57667">
    <property type="entry name" value="beta-beta-alpha zinc fingers"/>
    <property type="match status" value="2"/>
</dbReference>
<keyword evidence="2" id="KW-0479">Metal-binding</keyword>
<dbReference type="AlphaFoldDB" id="A0A484G1X0"/>
<sequence length="432" mass="47652">MVSFSCESCGDVLTKKKLDPHRNRCRGATFTCIDCMVYFPGTEYRSHTSCMSEAQKYQGALYKEKNNNKKNKGNNNNNNFNNIQPQNVPLPEAEMAQPAYFEDVPEFETCAYEGGGSDNGRSPADLLPEAPTPPSADDANVNVFDFLDGSATPNASALGRKGVNQETQLVRYEAGAYLDDDGAMVDEDPSALVQYGTGPIPYDPYETPAPKERRRKDGSEKKDKKRKRLHVDTDQQMTDAPPPLAHSGLTGGLNRMMAPSFLPPSPDYSGGDVADPALNSPLKKTKHAKHKKASEGGIGSTIAGLLNMGPGKTKTKKRKVSSTTKKHSSRHHRDGEKGPKMIEYRPGSRDGKKDGEEGQMVVYRPRADLFLSLVNKGPESEKGCSMNKALKRFHRDRSSSSDSLGKLMEEKELWRSLRMRKNSRGEIVLFTV</sequence>
<evidence type="ECO:0000256" key="7">
    <source>
        <dbReference type="ARBA" id="ARBA00061084"/>
    </source>
</evidence>
<dbReference type="PANTHER" id="PTHR13100">
    <property type="entry name" value="CELL GROWTH-REGULATING NUCLEOLAR PROTEIN LYAR"/>
    <property type="match status" value="1"/>
</dbReference>
<dbReference type="InterPro" id="IPR036236">
    <property type="entry name" value="Znf_C2H2_sf"/>
</dbReference>
<evidence type="ECO:0000256" key="4">
    <source>
        <dbReference type="ARBA" id="ARBA00022771"/>
    </source>
</evidence>
<keyword evidence="5" id="KW-0862">Zinc</keyword>
<evidence type="ECO:0000256" key="9">
    <source>
        <dbReference type="SAM" id="MobiDB-lite"/>
    </source>
</evidence>
<evidence type="ECO:0000256" key="6">
    <source>
        <dbReference type="ARBA" id="ARBA00023242"/>
    </source>
</evidence>
<dbReference type="OrthoDB" id="21474at2759"/>
<dbReference type="Pfam" id="PF08790">
    <property type="entry name" value="zf-LYAR"/>
    <property type="match status" value="1"/>
</dbReference>
<feature type="domain" description="Zinc finger C2H2 LYAR-type" evidence="10">
    <location>
        <begin position="30"/>
        <end position="57"/>
    </location>
</feature>
<dbReference type="PANTHER" id="PTHR13100:SF10">
    <property type="entry name" value="CELL GROWTH-REGULATING NUCLEOLAR PROTEIN"/>
    <property type="match status" value="1"/>
</dbReference>
<reference evidence="12" key="2">
    <citation type="journal article" date="2019" name="Mol. Plant Microbe Interact.">
        <title>Genome sequence resources for four phytopathogenic fungi from the Colletotrichum orbiculare species complex.</title>
        <authorList>
            <person name="Gan P."/>
            <person name="Tsushima A."/>
            <person name="Narusaka M."/>
            <person name="Narusaka Y."/>
            <person name="Takano Y."/>
            <person name="Kubo Y."/>
            <person name="Shirasu K."/>
        </authorList>
    </citation>
    <scope>GENOME REANNOTATION</scope>
    <source>
        <strain evidence="12">104-T / ATCC 96160 / CBS 514.97 / LARS 414 / MAFF 240422</strain>
    </source>
</reference>
<feature type="compositionally biased region" description="Basic and acidic residues" evidence="9">
    <location>
        <begin position="333"/>
        <end position="356"/>
    </location>
</feature>
<dbReference type="InterPro" id="IPR014898">
    <property type="entry name" value="Znf_C2H2_LYAR"/>
</dbReference>
<organism evidence="11 12">
    <name type="scientific">Colletotrichum orbiculare (strain 104-T / ATCC 96160 / CBS 514.97 / LARS 414 / MAFF 240422)</name>
    <name type="common">Cucumber anthracnose fungus</name>
    <name type="synonym">Colletotrichum lagenarium</name>
    <dbReference type="NCBI Taxonomy" id="1213857"/>
    <lineage>
        <taxon>Eukaryota</taxon>
        <taxon>Fungi</taxon>
        <taxon>Dikarya</taxon>
        <taxon>Ascomycota</taxon>
        <taxon>Pezizomycotina</taxon>
        <taxon>Sordariomycetes</taxon>
        <taxon>Hypocreomycetidae</taxon>
        <taxon>Glomerellales</taxon>
        <taxon>Glomerellaceae</taxon>
        <taxon>Colletotrichum</taxon>
        <taxon>Colletotrichum orbiculare species complex</taxon>
    </lineage>
</organism>
<gene>
    <name evidence="11" type="ORF">Cob_v002723</name>
</gene>
<evidence type="ECO:0000259" key="10">
    <source>
        <dbReference type="Pfam" id="PF08790"/>
    </source>
</evidence>
<dbReference type="PROSITE" id="PS51804">
    <property type="entry name" value="ZF_C2HC_LYAR"/>
    <property type="match status" value="2"/>
</dbReference>
<dbReference type="STRING" id="1213857.A0A484G1X0"/>
<dbReference type="GO" id="GO:0006364">
    <property type="term" value="P:rRNA processing"/>
    <property type="evidence" value="ECO:0007669"/>
    <property type="project" value="TreeGrafter"/>
</dbReference>
<feature type="compositionally biased region" description="Low complexity" evidence="9">
    <location>
        <begin position="73"/>
        <end position="82"/>
    </location>
</feature>
<dbReference type="FunFam" id="3.30.1490.490:FF:000001">
    <property type="entry name" value="cell growth-regulating nucleolar protein-like"/>
    <property type="match status" value="1"/>
</dbReference>
<dbReference type="Proteomes" id="UP000014480">
    <property type="component" value="Unassembled WGS sequence"/>
</dbReference>
<proteinExistence type="inferred from homology"/>
<evidence type="ECO:0000256" key="3">
    <source>
        <dbReference type="ARBA" id="ARBA00022737"/>
    </source>
</evidence>
<feature type="compositionally biased region" description="Basic residues" evidence="9">
    <location>
        <begin position="313"/>
        <end position="332"/>
    </location>
</feature>
<evidence type="ECO:0000256" key="5">
    <source>
        <dbReference type="ARBA" id="ARBA00022833"/>
    </source>
</evidence>
<dbReference type="GO" id="GO:0000122">
    <property type="term" value="P:negative regulation of transcription by RNA polymerase II"/>
    <property type="evidence" value="ECO:0007669"/>
    <property type="project" value="TreeGrafter"/>
</dbReference>
<keyword evidence="3" id="KW-0677">Repeat</keyword>
<evidence type="ECO:0000313" key="11">
    <source>
        <dbReference type="EMBL" id="TDZ24128.1"/>
    </source>
</evidence>
<keyword evidence="4 8" id="KW-0863">Zinc-finger</keyword>